<dbReference type="InterPro" id="IPR013961">
    <property type="entry name" value="RAI1"/>
</dbReference>
<dbReference type="Proteomes" id="UP000253551">
    <property type="component" value="Unassembled WGS sequence"/>
</dbReference>
<evidence type="ECO:0000313" key="8">
    <source>
        <dbReference type="EMBL" id="RCH80290.1"/>
    </source>
</evidence>
<evidence type="ECO:0000256" key="5">
    <source>
        <dbReference type="ARBA" id="ARBA00048124"/>
    </source>
</evidence>
<evidence type="ECO:0000256" key="4">
    <source>
        <dbReference type="ARBA" id="ARBA00044692"/>
    </source>
</evidence>
<evidence type="ECO:0000259" key="7">
    <source>
        <dbReference type="Pfam" id="PF08652"/>
    </source>
</evidence>
<comment type="function">
    <text evidence="6">Decapping enzyme for NAD-capped RNAs: specifically hydrolyzes the nicotinamide adenine dinucleotide (NAD) cap from a subset of RNAs by removing the entire NAD moiety from the 5'-end of an NAD-capped RNA.</text>
</comment>
<dbReference type="EMBL" id="PJQM01006081">
    <property type="protein sequence ID" value="RCH80290.1"/>
    <property type="molecule type" value="Genomic_DNA"/>
</dbReference>
<dbReference type="Pfam" id="PF08652">
    <property type="entry name" value="RAI1"/>
    <property type="match status" value="1"/>
</dbReference>
<comment type="cofactor">
    <cofactor evidence="1 6">
        <name>a divalent metal cation</name>
        <dbReference type="ChEBI" id="CHEBI:60240"/>
    </cofactor>
</comment>
<gene>
    <name evidence="8" type="primary">DOM3Z</name>
    <name evidence="8" type="ORF">CU098_002873</name>
</gene>
<comment type="catalytic activity">
    <reaction evidence="3">
        <text>a 5'-end (N(7)-methyl 5'-triphosphoguanosine)-ribonucleoside-ribonucleotide in mRNA + H2O = a (N(7)-methyl 5'-triphosphoguanosine)-nucleoside + a 5'-end phospho-ribonucleoside in mRNA + H(+)</text>
        <dbReference type="Rhea" id="RHEA:66928"/>
        <dbReference type="Rhea" id="RHEA-COMP:15692"/>
        <dbReference type="Rhea" id="RHEA-COMP:17313"/>
        <dbReference type="ChEBI" id="CHEBI:15377"/>
        <dbReference type="ChEBI" id="CHEBI:15378"/>
        <dbReference type="ChEBI" id="CHEBI:138282"/>
        <dbReference type="ChEBI" id="CHEBI:172876"/>
        <dbReference type="ChEBI" id="CHEBI:172877"/>
    </reaction>
    <physiologicalReaction direction="left-to-right" evidence="3">
        <dbReference type="Rhea" id="RHEA:66929"/>
    </physiologicalReaction>
</comment>
<dbReference type="STRING" id="4846.A0A367IRH0"/>
<dbReference type="EC" id="3.6.1.-" evidence="6"/>
<keyword evidence="6" id="KW-0540">Nuclease</keyword>
<dbReference type="GO" id="GO:0005634">
    <property type="term" value="C:nucleus"/>
    <property type="evidence" value="ECO:0007669"/>
    <property type="project" value="UniProtKB-SubCell"/>
</dbReference>
<evidence type="ECO:0000256" key="6">
    <source>
        <dbReference type="RuleBase" id="RU367113"/>
    </source>
</evidence>
<dbReference type="GO" id="GO:0000166">
    <property type="term" value="F:nucleotide binding"/>
    <property type="evidence" value="ECO:0007669"/>
    <property type="project" value="UniProtKB-KW"/>
</dbReference>
<keyword evidence="6" id="KW-0547">Nucleotide-binding</keyword>
<evidence type="ECO:0000256" key="2">
    <source>
        <dbReference type="ARBA" id="ARBA00006562"/>
    </source>
</evidence>
<comment type="caution">
    <text evidence="8">The sequence shown here is derived from an EMBL/GenBank/DDBJ whole genome shotgun (WGS) entry which is preliminary data.</text>
</comment>
<evidence type="ECO:0000256" key="3">
    <source>
        <dbReference type="ARBA" id="ARBA00044676"/>
    </source>
</evidence>
<proteinExistence type="inferred from homology"/>
<feature type="domain" description="RAI1-like" evidence="7">
    <location>
        <begin position="31"/>
        <end position="175"/>
    </location>
</feature>
<dbReference type="InterPro" id="IPR039039">
    <property type="entry name" value="RAI1-like_fam"/>
</dbReference>
<comment type="subcellular location">
    <subcellularLocation>
        <location evidence="6">Nucleus</location>
    </subcellularLocation>
</comment>
<keyword evidence="6" id="KW-0479">Metal-binding</keyword>
<reference evidence="8 9" key="1">
    <citation type="journal article" date="2018" name="G3 (Bethesda)">
        <title>Phylogenetic and Phylogenomic Definition of Rhizopus Species.</title>
        <authorList>
            <person name="Gryganskyi A.P."/>
            <person name="Golan J."/>
            <person name="Dolatabadi S."/>
            <person name="Mondo S."/>
            <person name="Robb S."/>
            <person name="Idnurm A."/>
            <person name="Muszewska A."/>
            <person name="Steczkiewicz K."/>
            <person name="Masonjones S."/>
            <person name="Liao H.L."/>
            <person name="Gajdeczka M.T."/>
            <person name="Anike F."/>
            <person name="Vuek A."/>
            <person name="Anishchenko I.M."/>
            <person name="Voigt K."/>
            <person name="de Hoog G.S."/>
            <person name="Smith M.E."/>
            <person name="Heitman J."/>
            <person name="Vilgalys R."/>
            <person name="Stajich J.E."/>
        </authorList>
    </citation>
    <scope>NUCLEOTIDE SEQUENCE [LARGE SCALE GENOMIC DNA]</scope>
    <source>
        <strain evidence="8 9">LSU 92-RS-03</strain>
    </source>
</reference>
<dbReference type="GO" id="GO:0005829">
    <property type="term" value="C:cytosol"/>
    <property type="evidence" value="ECO:0007669"/>
    <property type="project" value="TreeGrafter"/>
</dbReference>
<keyword evidence="6" id="KW-0694">RNA-binding</keyword>
<keyword evidence="6" id="KW-0378">Hydrolase</keyword>
<dbReference type="PANTHER" id="PTHR12395:SF9">
    <property type="entry name" value="DECAPPING AND EXORIBONUCLEASE PROTEIN"/>
    <property type="match status" value="1"/>
</dbReference>
<keyword evidence="9" id="KW-1185">Reference proteome</keyword>
<dbReference type="OrthoDB" id="5853397at2759"/>
<organism evidence="8 9">
    <name type="scientific">Rhizopus stolonifer</name>
    <name type="common">Rhizopus nigricans</name>
    <dbReference type="NCBI Taxonomy" id="4846"/>
    <lineage>
        <taxon>Eukaryota</taxon>
        <taxon>Fungi</taxon>
        <taxon>Fungi incertae sedis</taxon>
        <taxon>Mucoromycota</taxon>
        <taxon>Mucoromycotina</taxon>
        <taxon>Mucoromycetes</taxon>
        <taxon>Mucorales</taxon>
        <taxon>Mucorineae</taxon>
        <taxon>Rhizopodaceae</taxon>
        <taxon>Rhizopus</taxon>
    </lineage>
</organism>
<dbReference type="GO" id="GO:0000956">
    <property type="term" value="P:nuclear-transcribed mRNA catabolic process"/>
    <property type="evidence" value="ECO:0007669"/>
    <property type="project" value="TreeGrafter"/>
</dbReference>
<name>A0A367IRH0_RHIST</name>
<dbReference type="GO" id="GO:0110155">
    <property type="term" value="P:NAD-cap decapping"/>
    <property type="evidence" value="ECO:0007669"/>
    <property type="project" value="TreeGrafter"/>
</dbReference>
<comment type="similarity">
    <text evidence="2 6">Belongs to the DXO/Dom3Z family.</text>
</comment>
<dbReference type="PANTHER" id="PTHR12395">
    <property type="entry name" value="DOM-3 RELATED"/>
    <property type="match status" value="1"/>
</dbReference>
<dbReference type="GO" id="GO:0003723">
    <property type="term" value="F:RNA binding"/>
    <property type="evidence" value="ECO:0007669"/>
    <property type="project" value="UniProtKB-KW"/>
</dbReference>
<dbReference type="GO" id="GO:0004518">
    <property type="term" value="F:nuclease activity"/>
    <property type="evidence" value="ECO:0007669"/>
    <property type="project" value="UniProtKB-KW"/>
</dbReference>
<dbReference type="GO" id="GO:0046872">
    <property type="term" value="F:metal ion binding"/>
    <property type="evidence" value="ECO:0007669"/>
    <property type="project" value="UniProtKB-KW"/>
</dbReference>
<dbReference type="GO" id="GO:0034353">
    <property type="term" value="F:mRNA 5'-diphosphatase activity"/>
    <property type="evidence" value="ECO:0007669"/>
    <property type="project" value="TreeGrafter"/>
</dbReference>
<keyword evidence="6" id="KW-0539">Nucleus</keyword>
<dbReference type="AlphaFoldDB" id="A0A367IRH0"/>
<comment type="catalytic activity">
    <reaction evidence="4">
        <text>a 5'-end triphospho-ribonucleoside in mRNA + H2O = a 5'-end phospho-ribonucleoside in mRNA + diphosphate + H(+)</text>
        <dbReference type="Rhea" id="RHEA:78683"/>
        <dbReference type="Rhea" id="RHEA-COMP:15692"/>
        <dbReference type="Rhea" id="RHEA-COMP:17164"/>
        <dbReference type="ChEBI" id="CHEBI:15377"/>
        <dbReference type="ChEBI" id="CHEBI:15378"/>
        <dbReference type="ChEBI" id="CHEBI:33019"/>
        <dbReference type="ChEBI" id="CHEBI:138282"/>
        <dbReference type="ChEBI" id="CHEBI:167618"/>
    </reaction>
    <physiologicalReaction direction="left-to-right" evidence="4">
        <dbReference type="Rhea" id="RHEA:78684"/>
    </physiologicalReaction>
</comment>
<sequence length="309" mass="36090">MYEPLKKTQATCSTFSVKHNEHYAGSFPVYKQPQELTCYSIDHQRHVHFDNSEMKYYYPPSGKDLNFGYDKFIQRDESVAEHIDTLLDALTEMNNTSTASVDIVTWRGIMTKLLCTPFSRKDRWELRATKHNGTIYIEEQSLKDESNNSDRMKLMCYWGYRFETLSTISQPPDQAKNIFRYKLLKFWAQSFLVGIPRVICGFRDDDGQIVNVEELKTLEMPRKVRDMPGMWNPAVCLNFANQVLDWIKTVVTEDDATTTYSIEYKPHLERIDTTCTGHKNVFLTQRFLDGKTQHEIGGERVVVQNEDFL</sequence>
<evidence type="ECO:0000256" key="1">
    <source>
        <dbReference type="ARBA" id="ARBA00001968"/>
    </source>
</evidence>
<accession>A0A367IRH0</accession>
<comment type="catalytic activity">
    <reaction evidence="5">
        <text>a 5'-end NAD(+)-phospho-ribonucleoside in mRNA + H2O = a 5'-end phospho-ribonucleoside in mRNA + NAD(+) + H(+)</text>
        <dbReference type="Rhea" id="RHEA:60880"/>
        <dbReference type="Rhea" id="RHEA-COMP:15692"/>
        <dbReference type="Rhea" id="RHEA-COMP:15698"/>
        <dbReference type="ChEBI" id="CHEBI:15377"/>
        <dbReference type="ChEBI" id="CHEBI:15378"/>
        <dbReference type="ChEBI" id="CHEBI:57540"/>
        <dbReference type="ChEBI" id="CHEBI:138282"/>
        <dbReference type="ChEBI" id="CHEBI:144029"/>
    </reaction>
    <physiologicalReaction direction="left-to-right" evidence="5">
        <dbReference type="Rhea" id="RHEA:60881"/>
    </physiologicalReaction>
</comment>
<protein>
    <recommendedName>
        <fullName evidence="6">Decapping nuclease</fullName>
        <ecNumber evidence="6">3.6.1.-</ecNumber>
    </recommendedName>
</protein>
<evidence type="ECO:0000313" key="9">
    <source>
        <dbReference type="Proteomes" id="UP000253551"/>
    </source>
</evidence>